<evidence type="ECO:0000256" key="1">
    <source>
        <dbReference type="ARBA" id="ARBA00022741"/>
    </source>
</evidence>
<keyword evidence="1" id="KW-0547">Nucleotide-binding</keyword>
<comment type="similarity">
    <text evidence="3">Belongs to the AAA ATPase family. Highly divergent.</text>
</comment>
<dbReference type="EMBL" id="CP036274">
    <property type="protein sequence ID" value="QDU24950.1"/>
    <property type="molecule type" value="Genomic_DNA"/>
</dbReference>
<evidence type="ECO:0000259" key="5">
    <source>
        <dbReference type="SMART" id="SM00382"/>
    </source>
</evidence>
<evidence type="ECO:0000256" key="2">
    <source>
        <dbReference type="ARBA" id="ARBA00022840"/>
    </source>
</evidence>
<dbReference type="SMART" id="SM00382">
    <property type="entry name" value="AAA"/>
    <property type="match status" value="1"/>
</dbReference>
<dbReference type="OrthoDB" id="9806903at2"/>
<evidence type="ECO:0000313" key="7">
    <source>
        <dbReference type="Proteomes" id="UP000315017"/>
    </source>
</evidence>
<keyword evidence="7" id="KW-1185">Reference proteome</keyword>
<dbReference type="PANTHER" id="PTHR42960">
    <property type="entry name" value="YCF46 PROTEIN"/>
    <property type="match status" value="1"/>
</dbReference>
<accession>A0A517Y433</accession>
<reference evidence="6 7" key="1">
    <citation type="submission" date="2019-02" db="EMBL/GenBank/DDBJ databases">
        <title>Deep-cultivation of Planctomycetes and their phenomic and genomic characterization uncovers novel biology.</title>
        <authorList>
            <person name="Wiegand S."/>
            <person name="Jogler M."/>
            <person name="Boedeker C."/>
            <person name="Pinto D."/>
            <person name="Vollmers J."/>
            <person name="Rivas-Marin E."/>
            <person name="Kohn T."/>
            <person name="Peeters S.H."/>
            <person name="Heuer A."/>
            <person name="Rast P."/>
            <person name="Oberbeckmann S."/>
            <person name="Bunk B."/>
            <person name="Jeske O."/>
            <person name="Meyerdierks A."/>
            <person name="Storesund J.E."/>
            <person name="Kallscheuer N."/>
            <person name="Luecker S."/>
            <person name="Lage O.M."/>
            <person name="Pohl T."/>
            <person name="Merkel B.J."/>
            <person name="Hornburger P."/>
            <person name="Mueller R.-W."/>
            <person name="Bruemmer F."/>
            <person name="Labrenz M."/>
            <person name="Spormann A.M."/>
            <person name="Op den Camp H."/>
            <person name="Overmann J."/>
            <person name="Amann R."/>
            <person name="Jetten M.S.M."/>
            <person name="Mascher T."/>
            <person name="Medema M.H."/>
            <person name="Devos D.P."/>
            <person name="Kaster A.-K."/>
            <person name="Ovreas L."/>
            <person name="Rohde M."/>
            <person name="Galperin M.Y."/>
            <person name="Jogler C."/>
        </authorList>
    </citation>
    <scope>NUCLEOTIDE SEQUENCE [LARGE SCALE GENOMIC DNA]</scope>
    <source>
        <strain evidence="6 7">ETA_A8</strain>
    </source>
</reference>
<gene>
    <name evidence="6" type="primary">ftsH4_1</name>
    <name evidence="6" type="ORF">ETAA8_00110</name>
</gene>
<dbReference type="AlphaFoldDB" id="A0A517Y433"/>
<dbReference type="GO" id="GO:0006508">
    <property type="term" value="P:proteolysis"/>
    <property type="evidence" value="ECO:0007669"/>
    <property type="project" value="UniProtKB-KW"/>
</dbReference>
<dbReference type="InterPro" id="IPR052381">
    <property type="entry name" value="AAA_domain_protein"/>
</dbReference>
<dbReference type="Proteomes" id="UP000315017">
    <property type="component" value="Chromosome"/>
</dbReference>
<keyword evidence="6" id="KW-0378">Hydrolase</keyword>
<proteinExistence type="inferred from homology"/>
<dbReference type="SUPFAM" id="SSF52540">
    <property type="entry name" value="P-loop containing nucleoside triphosphate hydrolases"/>
    <property type="match status" value="1"/>
</dbReference>
<dbReference type="KEGG" id="aagg:ETAA8_00110"/>
<dbReference type="PANTHER" id="PTHR42960:SF1">
    <property type="entry name" value="YCF46 PROTEIN"/>
    <property type="match status" value="1"/>
</dbReference>
<dbReference type="GO" id="GO:0005524">
    <property type="term" value="F:ATP binding"/>
    <property type="evidence" value="ECO:0007669"/>
    <property type="project" value="UniProtKB-KW"/>
</dbReference>
<dbReference type="InterPro" id="IPR003593">
    <property type="entry name" value="AAA+_ATPase"/>
</dbReference>
<dbReference type="RefSeq" id="WP_145083046.1">
    <property type="nucleotide sequence ID" value="NZ_CP036274.1"/>
</dbReference>
<dbReference type="InterPro" id="IPR027417">
    <property type="entry name" value="P-loop_NTPase"/>
</dbReference>
<dbReference type="GO" id="GO:0016887">
    <property type="term" value="F:ATP hydrolysis activity"/>
    <property type="evidence" value="ECO:0007669"/>
    <property type="project" value="InterPro"/>
</dbReference>
<sequence length="498" mass="54207">MTLTQRLRELIDACFTGLWLQSHEHEDALAEIARLCREQGWRLAQWDVSSGLQLTGTEATTGTSAGQDPLAALRALPALAAPETTAVLVLKNFHRFLNSAEIVQTLVQQLIAGKQSRTFVIILSPVVQIPVELEKLILVVEHELPSREQLHELARGVATEPSEMPTGPQLDALLDAAGGLTRYEAEAAYSLSLVRHGRLLPDALWQIKSSLLKQSGLLQLHRGGETFEQLGGLEAIKAFCRRALRPGMRPANVRPRGILLLGIPGTGKSALAKALGNETGRPTLTLDVGTLMGGIVGQTESNIRQALQIADAMAPCVLFLDEVEKGLSGVASSGQTDSGVSARLFSTFLTWLNDHTSDVFVIATCNDISKLPPEFSRSERFDAVYFLDLPSAVEKQAIWNLYRQLFALDPEQRLPTDESWTGAEIRACCRLAALLDLPLVESAKNIVPVAVTAAESVERLRNWAAGRCLDATHSGVYQRATPKVGKTARRVTRDPSRN</sequence>
<feature type="domain" description="AAA+ ATPase" evidence="5">
    <location>
        <begin position="254"/>
        <end position="391"/>
    </location>
</feature>
<name>A0A517Y433_9BACT</name>
<evidence type="ECO:0000313" key="6">
    <source>
        <dbReference type="EMBL" id="QDU24950.1"/>
    </source>
</evidence>
<keyword evidence="2" id="KW-0067">ATP-binding</keyword>
<organism evidence="6 7">
    <name type="scientific">Anatilimnocola aggregata</name>
    <dbReference type="NCBI Taxonomy" id="2528021"/>
    <lineage>
        <taxon>Bacteria</taxon>
        <taxon>Pseudomonadati</taxon>
        <taxon>Planctomycetota</taxon>
        <taxon>Planctomycetia</taxon>
        <taxon>Pirellulales</taxon>
        <taxon>Pirellulaceae</taxon>
        <taxon>Anatilimnocola</taxon>
    </lineage>
</organism>
<dbReference type="Pfam" id="PF00004">
    <property type="entry name" value="AAA"/>
    <property type="match status" value="1"/>
</dbReference>
<keyword evidence="6" id="KW-0482">Metalloprotease</keyword>
<keyword evidence="6" id="KW-0645">Protease</keyword>
<evidence type="ECO:0000256" key="3">
    <source>
        <dbReference type="ARBA" id="ARBA00038088"/>
    </source>
</evidence>
<evidence type="ECO:0000256" key="4">
    <source>
        <dbReference type="ARBA" id="ARBA00040480"/>
    </source>
</evidence>
<dbReference type="InterPro" id="IPR003959">
    <property type="entry name" value="ATPase_AAA_core"/>
</dbReference>
<dbReference type="Gene3D" id="3.40.50.300">
    <property type="entry name" value="P-loop containing nucleotide triphosphate hydrolases"/>
    <property type="match status" value="1"/>
</dbReference>
<dbReference type="GO" id="GO:0008237">
    <property type="term" value="F:metallopeptidase activity"/>
    <property type="evidence" value="ECO:0007669"/>
    <property type="project" value="UniProtKB-KW"/>
</dbReference>
<protein>
    <recommendedName>
        <fullName evidence="4">Uncharacterized AAA domain-containing protein ycf46</fullName>
    </recommendedName>
</protein>